<keyword evidence="6 11" id="KW-0805">Transcription regulation</keyword>
<evidence type="ECO:0000256" key="3">
    <source>
        <dbReference type="ARBA" id="ARBA00019614"/>
    </source>
</evidence>
<dbReference type="Proteomes" id="UP001186944">
    <property type="component" value="Unassembled WGS sequence"/>
</dbReference>
<sequence>METVYFTEFQTVNSEKDWISEDKCCCSLSSQNILAVSRQYAQVKKKSVGELSVQYEVGLFDLDRPWEWYQVMVSSSVITCLEWDKMGNRLLIADADGKCQIWQMQASTVICDFLLNRWTCHSSSTLEDEEILAVAWFHNGVQVTFNPEKCGTILYNDKFQRGQFVPSLTKFGGKPVDGWIAVTASGLVCAGVVCTQEPYIEVANQTLSQSYQRLSLVSIAHTGKGEMVVAASDGQISTAIHCYKVSLSLQNGVLQISCKPSASFFAKSQVDYAANDSQRMGITQLYFLNQESSETVLVSCGSHGYSSLEIWQLLDHNMPVNSKLCQYGQVPDTVYHMPKWMHKATIQHSSYLTSIATPRLPLTKTMTDSGFSPYIATAYRDGTLKLIHRHTYQVMQSGVMDTFYNPSVGASPTKKPRKSVNISNLVQTMSGCGLVAVHDGKISVLKVFNVKDGGMMMSASYVCLLLEYILVAGQDWWDILLAVKPGNIESICMKLLDNFYKQPAPMQDLILMRLSALRVAMYSMSTSTHQKAADYHTRLVLQAIHSVFRALLRPKAVTTQDKSPAEKVTMLCQKSTDGDLENLLVNLEVEEFLIDPRRKDKKGSGEALQSLQPLIQWVADFSLHLLASIPLYQSYSTFPGASLLSNSSVLNTLRELLVIIRIWGVISPASLPVFATTSNVDCLAHLFKVMTKAWLCSSNKEGNKLEYDEALLDECCVLPSKVLVPSVSQDFRLNSTGYSVFTQHTPVSFVFGEQPEYLYHRKKSKMHYVSDVLIENGQHHDIVRQIHLGAQLKRGLGSV</sequence>
<dbReference type="InterPro" id="IPR048338">
    <property type="entry name" value="Mediator_Med16"/>
</dbReference>
<evidence type="ECO:0000256" key="9">
    <source>
        <dbReference type="ARBA" id="ARBA00023242"/>
    </source>
</evidence>
<evidence type="ECO:0000313" key="15">
    <source>
        <dbReference type="Proteomes" id="UP001186944"/>
    </source>
</evidence>
<evidence type="ECO:0000256" key="7">
    <source>
        <dbReference type="ARBA" id="ARBA00023159"/>
    </source>
</evidence>
<name>A0AA88Y9H4_PINIB</name>
<dbReference type="GO" id="GO:0016592">
    <property type="term" value="C:mediator complex"/>
    <property type="evidence" value="ECO:0007669"/>
    <property type="project" value="InterPro"/>
</dbReference>
<dbReference type="Pfam" id="PF11635">
    <property type="entry name" value="Med16_N"/>
    <property type="match status" value="1"/>
</dbReference>
<evidence type="ECO:0000256" key="11">
    <source>
        <dbReference type="RuleBase" id="RU364149"/>
    </source>
</evidence>
<keyword evidence="7 11" id="KW-0010">Activator</keyword>
<reference evidence="14" key="1">
    <citation type="submission" date="2019-08" db="EMBL/GenBank/DDBJ databases">
        <title>The improved chromosome-level genome for the pearl oyster Pinctada fucata martensii using PacBio sequencing and Hi-C.</title>
        <authorList>
            <person name="Zheng Z."/>
        </authorList>
    </citation>
    <scope>NUCLEOTIDE SEQUENCE</scope>
    <source>
        <strain evidence="14">ZZ-2019</strain>
        <tissue evidence="14">Adductor muscle</tissue>
    </source>
</reference>
<dbReference type="EMBL" id="VSWD01000006">
    <property type="protein sequence ID" value="KAK3100649.1"/>
    <property type="molecule type" value="Genomic_DNA"/>
</dbReference>
<evidence type="ECO:0000313" key="14">
    <source>
        <dbReference type="EMBL" id="KAK3100649.1"/>
    </source>
</evidence>
<dbReference type="AlphaFoldDB" id="A0AA88Y9H4"/>
<evidence type="ECO:0000256" key="5">
    <source>
        <dbReference type="ARBA" id="ARBA00022737"/>
    </source>
</evidence>
<comment type="function">
    <text evidence="11">Component of the Mediator complex, a coactivator involved in the regulated transcription of nearly all RNA polymerase II-dependent genes. Mediator functions as a bridge to convey information from gene-specific regulatory proteins to the basal RNA polymerase II transcription machinery. Mediator is recruited to promoters by direct interactions with regulatory proteins and serves as a scaffold for the assembly of a functional preinitiation complex with RNA polymerase II and the general transcription factors.</text>
</comment>
<dbReference type="GO" id="GO:0045893">
    <property type="term" value="P:positive regulation of DNA-templated transcription"/>
    <property type="evidence" value="ECO:0007669"/>
    <property type="project" value="TreeGrafter"/>
</dbReference>
<feature type="domain" description="Mediator complex subunit Med16 N-terminal" evidence="12">
    <location>
        <begin position="128"/>
        <end position="398"/>
    </location>
</feature>
<evidence type="ECO:0000256" key="10">
    <source>
        <dbReference type="ARBA" id="ARBA00032015"/>
    </source>
</evidence>
<dbReference type="SUPFAM" id="SSF50978">
    <property type="entry name" value="WD40 repeat-like"/>
    <property type="match status" value="1"/>
</dbReference>
<evidence type="ECO:0000259" key="13">
    <source>
        <dbReference type="Pfam" id="PF20718"/>
    </source>
</evidence>
<dbReference type="Pfam" id="PF20718">
    <property type="entry name" value="Med16_bridge"/>
    <property type="match status" value="1"/>
</dbReference>
<protein>
    <recommendedName>
        <fullName evidence="3 11">Mediator of RNA polymerase II transcription subunit 16</fullName>
    </recommendedName>
    <alternativeName>
        <fullName evidence="10 11">Mediator complex subunit 16</fullName>
    </alternativeName>
</protein>
<dbReference type="PANTHER" id="PTHR13224">
    <property type="entry name" value="THYROID HORMONE RECEPTOR-ASSOCIATED PROTEIN-RELATED"/>
    <property type="match status" value="1"/>
</dbReference>
<feature type="domain" description="Mediator of RNA polymerase II transcription subunit 16 central helical bridge" evidence="13">
    <location>
        <begin position="465"/>
        <end position="663"/>
    </location>
</feature>
<dbReference type="Gene3D" id="2.130.10.10">
    <property type="entry name" value="YVTN repeat-like/Quinoprotein amine dehydrogenase"/>
    <property type="match status" value="1"/>
</dbReference>
<keyword evidence="9 11" id="KW-0539">Nucleus</keyword>
<accession>A0AA88Y9H4</accession>
<gene>
    <name evidence="11" type="primary">MED16</name>
    <name evidence="14" type="ORF">FSP39_023071</name>
</gene>
<evidence type="ECO:0000256" key="2">
    <source>
        <dbReference type="ARBA" id="ARBA00006543"/>
    </source>
</evidence>
<keyword evidence="8 11" id="KW-0804">Transcription</keyword>
<evidence type="ECO:0000256" key="6">
    <source>
        <dbReference type="ARBA" id="ARBA00023015"/>
    </source>
</evidence>
<evidence type="ECO:0000256" key="1">
    <source>
        <dbReference type="ARBA" id="ARBA00004123"/>
    </source>
</evidence>
<comment type="subunit">
    <text evidence="11">Component of the Mediator complex.</text>
</comment>
<comment type="caution">
    <text evidence="14">The sequence shown here is derived from an EMBL/GenBank/DDBJ whole genome shotgun (WGS) entry which is preliminary data.</text>
</comment>
<evidence type="ECO:0000259" key="12">
    <source>
        <dbReference type="Pfam" id="PF11635"/>
    </source>
</evidence>
<dbReference type="InterPro" id="IPR036322">
    <property type="entry name" value="WD40_repeat_dom_sf"/>
</dbReference>
<evidence type="ECO:0000256" key="8">
    <source>
        <dbReference type="ARBA" id="ARBA00023163"/>
    </source>
</evidence>
<comment type="subcellular location">
    <subcellularLocation>
        <location evidence="1 11">Nucleus</location>
    </subcellularLocation>
</comment>
<dbReference type="InterPro" id="IPR048616">
    <property type="entry name" value="MED16_bridge"/>
</dbReference>
<dbReference type="PANTHER" id="PTHR13224:SF6">
    <property type="entry name" value="MEDIATOR OF RNA POLYMERASE II TRANSCRIPTION SUBUNIT 16"/>
    <property type="match status" value="1"/>
</dbReference>
<dbReference type="InterPro" id="IPR015943">
    <property type="entry name" value="WD40/YVTN_repeat-like_dom_sf"/>
</dbReference>
<keyword evidence="4" id="KW-0853">WD repeat</keyword>
<proteinExistence type="inferred from homology"/>
<keyword evidence="5" id="KW-0677">Repeat</keyword>
<comment type="similarity">
    <text evidence="2 11">Belongs to the Mediator complex subunit 16 family.</text>
</comment>
<keyword evidence="15" id="KW-1185">Reference proteome</keyword>
<organism evidence="14 15">
    <name type="scientific">Pinctada imbricata</name>
    <name type="common">Atlantic pearl-oyster</name>
    <name type="synonym">Pinctada martensii</name>
    <dbReference type="NCBI Taxonomy" id="66713"/>
    <lineage>
        <taxon>Eukaryota</taxon>
        <taxon>Metazoa</taxon>
        <taxon>Spiralia</taxon>
        <taxon>Lophotrochozoa</taxon>
        <taxon>Mollusca</taxon>
        <taxon>Bivalvia</taxon>
        <taxon>Autobranchia</taxon>
        <taxon>Pteriomorphia</taxon>
        <taxon>Pterioida</taxon>
        <taxon>Pterioidea</taxon>
        <taxon>Pteriidae</taxon>
        <taxon>Pinctada</taxon>
    </lineage>
</organism>
<evidence type="ECO:0000256" key="4">
    <source>
        <dbReference type="ARBA" id="ARBA00022574"/>
    </source>
</evidence>
<dbReference type="InterPro" id="IPR021665">
    <property type="entry name" value="Mediator_Med16_N"/>
</dbReference>